<sequence>MKPNITRLDALMRITCGLELLIFATSKPQQRFPLIRSIGILCGAMKTAEGIVQFCPMKYMKERMKLETKKQDSHVMNPS</sequence>
<dbReference type="RefSeq" id="WP_143849812.1">
    <property type="nucleotide sequence ID" value="NZ_VLXZ01000010.1"/>
</dbReference>
<gene>
    <name evidence="2" type="ORF">FN960_15765</name>
</gene>
<name>A0A553ZW18_9BACI</name>
<dbReference type="Proteomes" id="UP000318521">
    <property type="component" value="Unassembled WGS sequence"/>
</dbReference>
<evidence type="ECO:0000313" key="2">
    <source>
        <dbReference type="EMBL" id="TSB45623.1"/>
    </source>
</evidence>
<proteinExistence type="predicted"/>
<comment type="caution">
    <text evidence="2">The sequence shown here is derived from an EMBL/GenBank/DDBJ whole genome shotgun (WGS) entry which is preliminary data.</text>
</comment>
<protein>
    <submittedName>
        <fullName evidence="2">DUF2892 domain-containing protein</fullName>
    </submittedName>
</protein>
<feature type="domain" description="Inner membrane protein YgaP-like transmembrane" evidence="1">
    <location>
        <begin position="1"/>
        <end position="60"/>
    </location>
</feature>
<dbReference type="Pfam" id="PF11127">
    <property type="entry name" value="YgaP-like_TM"/>
    <property type="match status" value="1"/>
</dbReference>
<organism evidence="2 3">
    <name type="scientific">Alkalicoccobacillus porphyridii</name>
    <dbReference type="NCBI Taxonomy" id="2597270"/>
    <lineage>
        <taxon>Bacteria</taxon>
        <taxon>Bacillati</taxon>
        <taxon>Bacillota</taxon>
        <taxon>Bacilli</taxon>
        <taxon>Bacillales</taxon>
        <taxon>Bacillaceae</taxon>
        <taxon>Alkalicoccobacillus</taxon>
    </lineage>
</organism>
<reference evidence="2 3" key="1">
    <citation type="submission" date="2019-07" db="EMBL/GenBank/DDBJ databases">
        <authorList>
            <person name="Park Y.J."/>
            <person name="Jeong S.E."/>
            <person name="Jung H.S."/>
        </authorList>
    </citation>
    <scope>NUCLEOTIDE SEQUENCE [LARGE SCALE GENOMIC DNA]</scope>
    <source>
        <strain evidence="3">P16(2019)</strain>
    </source>
</reference>
<keyword evidence="3" id="KW-1185">Reference proteome</keyword>
<dbReference type="EMBL" id="VLXZ01000010">
    <property type="protein sequence ID" value="TSB45623.1"/>
    <property type="molecule type" value="Genomic_DNA"/>
</dbReference>
<evidence type="ECO:0000259" key="1">
    <source>
        <dbReference type="Pfam" id="PF11127"/>
    </source>
</evidence>
<evidence type="ECO:0000313" key="3">
    <source>
        <dbReference type="Proteomes" id="UP000318521"/>
    </source>
</evidence>
<dbReference type="OrthoDB" id="5405951at2"/>
<dbReference type="AlphaFoldDB" id="A0A553ZW18"/>
<accession>A0A553ZW18</accession>
<dbReference type="InterPro" id="IPR021309">
    <property type="entry name" value="YgaP-like_TM"/>
</dbReference>